<dbReference type="Proteomes" id="UP000282741">
    <property type="component" value="Chromosome"/>
</dbReference>
<name>A0AAN1RVD2_9BORD</name>
<evidence type="ECO:0000313" key="2">
    <source>
        <dbReference type="Proteomes" id="UP000282741"/>
    </source>
</evidence>
<accession>A0AAN1RVD2</accession>
<evidence type="ECO:0000313" key="1">
    <source>
        <dbReference type="EMBL" id="AZW16012.1"/>
    </source>
</evidence>
<dbReference type="RefSeq" id="WP_048939852.1">
    <property type="nucleotide sequence ID" value="NZ_CP012077.1"/>
</dbReference>
<protein>
    <submittedName>
        <fullName evidence="1">Uncharacterized protein</fullName>
    </submittedName>
</protein>
<reference evidence="2" key="1">
    <citation type="submission" date="2017-10" db="EMBL/GenBank/DDBJ databases">
        <title>Whole genome sequencing of various Bordetella species.</title>
        <authorList>
            <person name="Weigand M.R."/>
            <person name="Loparev V."/>
            <person name="Peng Y."/>
            <person name="Bowden K.E."/>
            <person name="Tondella M.L."/>
            <person name="Williams M.M."/>
        </authorList>
    </citation>
    <scope>NUCLEOTIDE SEQUENCE [LARGE SCALE GENOMIC DNA]</scope>
    <source>
        <strain evidence="2">H720</strain>
    </source>
</reference>
<dbReference type="EMBL" id="CP024172">
    <property type="protein sequence ID" value="AZW16012.1"/>
    <property type="molecule type" value="Genomic_DNA"/>
</dbReference>
<sequence>MAMHGKAAIAMWWDISPGWRAEFEDWHTHEHFPERMGIPGFLRGSRWTSARGGTGFFVLYELDAYPTLASPAYLERLNHPTPWSTKLMPQHRNMIRSQCRVLESTGSGLARYALTIRLSPRTGAQDDLRACLRAHARTVAALPGLSGAHLLMTDTPPVSATTEQRIRGGRDGAADWIYIVTGYAINAVAACDGEILNTQEFQACSERASIWSELYCLSHTLSAPEARDEPAPQARDSLASRG</sequence>
<proteinExistence type="predicted"/>
<gene>
    <name evidence="1" type="ORF">CS347_04045</name>
</gene>
<organism evidence="1 2">
    <name type="scientific">Bordetella hinzii</name>
    <dbReference type="NCBI Taxonomy" id="103855"/>
    <lineage>
        <taxon>Bacteria</taxon>
        <taxon>Pseudomonadati</taxon>
        <taxon>Pseudomonadota</taxon>
        <taxon>Betaproteobacteria</taxon>
        <taxon>Burkholderiales</taxon>
        <taxon>Alcaligenaceae</taxon>
        <taxon>Bordetella</taxon>
    </lineage>
</organism>
<dbReference type="AlphaFoldDB" id="A0AAN1RVD2"/>
<dbReference type="GeneID" id="92996923"/>